<organism evidence="8 9">
    <name type="scientific">Streptomyces rishiriensis</name>
    <dbReference type="NCBI Taxonomy" id="68264"/>
    <lineage>
        <taxon>Bacteria</taxon>
        <taxon>Bacillati</taxon>
        <taxon>Actinomycetota</taxon>
        <taxon>Actinomycetes</taxon>
        <taxon>Kitasatosporales</taxon>
        <taxon>Streptomycetaceae</taxon>
        <taxon>Streptomyces</taxon>
    </lineage>
</organism>
<dbReference type="Pfam" id="PF02653">
    <property type="entry name" value="BPD_transp_2"/>
    <property type="match status" value="1"/>
</dbReference>
<proteinExistence type="predicted"/>
<feature type="transmembrane region" description="Helical" evidence="7">
    <location>
        <begin position="230"/>
        <end position="248"/>
    </location>
</feature>
<keyword evidence="4 7" id="KW-1133">Transmembrane helix</keyword>
<evidence type="ECO:0000313" key="8">
    <source>
        <dbReference type="EMBL" id="MDQ0584717.1"/>
    </source>
</evidence>
<dbReference type="Proteomes" id="UP001230654">
    <property type="component" value="Unassembled WGS sequence"/>
</dbReference>
<dbReference type="InterPro" id="IPR001851">
    <property type="entry name" value="ABC_transp_permease"/>
</dbReference>
<feature type="transmembrane region" description="Helical" evidence="7">
    <location>
        <begin position="286"/>
        <end position="306"/>
    </location>
</feature>
<evidence type="ECO:0000256" key="2">
    <source>
        <dbReference type="ARBA" id="ARBA00022475"/>
    </source>
</evidence>
<comment type="subcellular location">
    <subcellularLocation>
        <location evidence="1">Cell membrane</location>
        <topology evidence="1">Multi-pass membrane protein</topology>
    </subcellularLocation>
</comment>
<feature type="transmembrane region" description="Helical" evidence="7">
    <location>
        <begin position="260"/>
        <end position="280"/>
    </location>
</feature>
<dbReference type="PANTHER" id="PTHR32196:SF72">
    <property type="entry name" value="RIBOSE IMPORT PERMEASE PROTEIN RBSC"/>
    <property type="match status" value="1"/>
</dbReference>
<evidence type="ECO:0000256" key="4">
    <source>
        <dbReference type="ARBA" id="ARBA00022989"/>
    </source>
</evidence>
<accession>A0ABU0NZY9</accession>
<dbReference type="PANTHER" id="PTHR32196">
    <property type="entry name" value="ABC TRANSPORTER PERMEASE PROTEIN YPHD-RELATED-RELATED"/>
    <property type="match status" value="1"/>
</dbReference>
<keyword evidence="9" id="KW-1185">Reference proteome</keyword>
<feature type="transmembrane region" description="Helical" evidence="7">
    <location>
        <begin position="178"/>
        <end position="199"/>
    </location>
</feature>
<keyword evidence="5 7" id="KW-0472">Membrane</keyword>
<name>A0ABU0NZY9_STRRH</name>
<feature type="transmembrane region" description="Helical" evidence="7">
    <location>
        <begin position="138"/>
        <end position="158"/>
    </location>
</feature>
<keyword evidence="2" id="KW-1003">Cell membrane</keyword>
<evidence type="ECO:0000256" key="7">
    <source>
        <dbReference type="SAM" id="Phobius"/>
    </source>
</evidence>
<gene>
    <name evidence="8" type="ORF">QF030_006895</name>
</gene>
<dbReference type="CDD" id="cd06579">
    <property type="entry name" value="TM_PBP1_transp_AraH_like"/>
    <property type="match status" value="1"/>
</dbReference>
<evidence type="ECO:0000313" key="9">
    <source>
        <dbReference type="Proteomes" id="UP001230654"/>
    </source>
</evidence>
<comment type="caution">
    <text evidence="8">The sequence shown here is derived from an EMBL/GenBank/DDBJ whole genome shotgun (WGS) entry which is preliminary data.</text>
</comment>
<feature type="transmembrane region" description="Helical" evidence="7">
    <location>
        <begin position="113"/>
        <end position="132"/>
    </location>
</feature>
<reference evidence="8 9" key="1">
    <citation type="submission" date="2023-07" db="EMBL/GenBank/DDBJ databases">
        <title>Comparative genomics of wheat-associated soil bacteria to identify genetic determinants of phenazine resistance.</title>
        <authorList>
            <person name="Mouncey N."/>
        </authorList>
    </citation>
    <scope>NUCLEOTIDE SEQUENCE [LARGE SCALE GENOMIC DNA]</scope>
    <source>
        <strain evidence="8 9">B2I6</strain>
    </source>
</reference>
<protein>
    <submittedName>
        <fullName evidence="8">Ribose transport system permease protein</fullName>
    </submittedName>
</protein>
<feature type="region of interest" description="Disordered" evidence="6">
    <location>
        <begin position="1"/>
        <end position="25"/>
    </location>
</feature>
<evidence type="ECO:0000256" key="5">
    <source>
        <dbReference type="ARBA" id="ARBA00023136"/>
    </source>
</evidence>
<keyword evidence="3 7" id="KW-0812">Transmembrane</keyword>
<feature type="transmembrane region" description="Helical" evidence="7">
    <location>
        <begin position="31"/>
        <end position="49"/>
    </location>
</feature>
<evidence type="ECO:0000256" key="6">
    <source>
        <dbReference type="SAM" id="MobiDB-lite"/>
    </source>
</evidence>
<dbReference type="EMBL" id="JAUSWV010000002">
    <property type="protein sequence ID" value="MDQ0584717.1"/>
    <property type="molecule type" value="Genomic_DNA"/>
</dbReference>
<evidence type="ECO:0000256" key="3">
    <source>
        <dbReference type="ARBA" id="ARBA00022692"/>
    </source>
</evidence>
<feature type="transmembrane region" description="Helical" evidence="7">
    <location>
        <begin position="61"/>
        <end position="82"/>
    </location>
</feature>
<sequence>MSAKTLGDAPGVSDPPEVPPSRFTPGRVRDLPHAGLIAVLVLVVVFTAVQSETFATDRNIVNILGQVSVNAVLAAGLTLLMTAGGMDFSMGSNVAVTAAVSARLLADGRPTGYAVVVALLLGTAVGLVNGLVVTFTAVAPFVVTLASATLLDGVALLVHDGSTLSIGARMSALGNDKVLGVPYLLIVAVLVLTVTALVMRFTVFGRDAFAIGGNEHVARLSGINVTARKLTLYGLTGTLSGLAGLMLLSRLGSSSPGGTAGLSLQLAVVAAVVIGGTSLAGGHGTVLGTALGLVLLGVVANALNLLDFSSNYQPVSVGAVLLVAAVANEMHKARSGSARH</sequence>
<evidence type="ECO:0000256" key="1">
    <source>
        <dbReference type="ARBA" id="ARBA00004651"/>
    </source>
</evidence>